<evidence type="ECO:0000313" key="1">
    <source>
        <dbReference type="EMBL" id="CDQ41553.1"/>
    </source>
</evidence>
<dbReference type="Proteomes" id="UP000028875">
    <property type="component" value="Unassembled WGS sequence"/>
</dbReference>
<sequence length="34" mass="4052">MYEDYYDNKHTNAGMSEIIIKEGLSAKEWDVIMR</sequence>
<accession>A0A024QG86</accession>
<protein>
    <submittedName>
        <fullName evidence="1">Uncharacterized protein</fullName>
    </submittedName>
</protein>
<gene>
    <name evidence="1" type="ORF">BN990_03926</name>
</gene>
<dbReference type="EMBL" id="CCDP010000003">
    <property type="protein sequence ID" value="CDQ41553.1"/>
    <property type="molecule type" value="Genomic_DNA"/>
</dbReference>
<reference evidence="2" key="2">
    <citation type="submission" date="2014-05" db="EMBL/GenBank/DDBJ databases">
        <title>Draft genome sequence of Virgibacillus massiliensis Vm-5.</title>
        <authorList>
            <person name="Khelaifia S."/>
            <person name="Croce O."/>
            <person name="Lagier J.C."/>
            <person name="Raoult D."/>
        </authorList>
    </citation>
    <scope>NUCLEOTIDE SEQUENCE [LARGE SCALE GENOMIC DNA]</scope>
    <source>
        <strain evidence="2">Vm-5</strain>
    </source>
</reference>
<keyword evidence="2" id="KW-1185">Reference proteome</keyword>
<organism evidence="1 2">
    <name type="scientific">Virgibacillus massiliensis</name>
    <dbReference type="NCBI Taxonomy" id="1462526"/>
    <lineage>
        <taxon>Bacteria</taxon>
        <taxon>Bacillati</taxon>
        <taxon>Bacillota</taxon>
        <taxon>Bacilli</taxon>
        <taxon>Bacillales</taxon>
        <taxon>Bacillaceae</taxon>
        <taxon>Virgibacillus</taxon>
    </lineage>
</organism>
<reference evidence="1 2" key="1">
    <citation type="submission" date="2014-03" db="EMBL/GenBank/DDBJ databases">
        <authorList>
            <person name="Urmite Genomes U."/>
        </authorList>
    </citation>
    <scope>NUCLEOTIDE SEQUENCE [LARGE SCALE GENOMIC DNA]</scope>
    <source>
        <strain evidence="1 2">Vm-5</strain>
    </source>
</reference>
<proteinExistence type="predicted"/>
<name>A0A024QG86_9BACI</name>
<comment type="caution">
    <text evidence="1">The sequence shown here is derived from an EMBL/GenBank/DDBJ whole genome shotgun (WGS) entry which is preliminary data.</text>
</comment>
<evidence type="ECO:0000313" key="2">
    <source>
        <dbReference type="Proteomes" id="UP000028875"/>
    </source>
</evidence>
<dbReference type="STRING" id="1462526.BN990_03926"/>
<dbReference type="AlphaFoldDB" id="A0A024QG86"/>